<feature type="domain" description="VENN motif-containing" evidence="6">
    <location>
        <begin position="111"/>
        <end position="160"/>
    </location>
</feature>
<comment type="subcellular location">
    <subcellularLocation>
        <location evidence="1">Target cell</location>
        <location evidence="1">Target cell cytoplasm</location>
    </subcellularLocation>
</comment>
<name>A0ABM8LZT8_9BURK</name>
<feature type="compositionally biased region" description="Gly residues" evidence="5">
    <location>
        <begin position="292"/>
        <end position="304"/>
    </location>
</feature>
<accession>A0ABM8LZT8</accession>
<keyword evidence="4" id="KW-0843">Virulence</keyword>
<evidence type="ECO:0000256" key="3">
    <source>
        <dbReference type="ARBA" id="ARBA00022913"/>
    </source>
</evidence>
<evidence type="ECO:0000313" key="7">
    <source>
        <dbReference type="EMBL" id="CAB3953624.1"/>
    </source>
</evidence>
<dbReference type="EMBL" id="CADILJ010000046">
    <property type="protein sequence ID" value="CAB3953624.1"/>
    <property type="molecule type" value="Genomic_DNA"/>
</dbReference>
<proteinExistence type="predicted"/>
<feature type="region of interest" description="Disordered" evidence="5">
    <location>
        <begin position="292"/>
        <end position="322"/>
    </location>
</feature>
<dbReference type="Proteomes" id="UP000494161">
    <property type="component" value="Unassembled WGS sequence"/>
</dbReference>
<evidence type="ECO:0000256" key="1">
    <source>
        <dbReference type="ARBA" id="ARBA00004219"/>
    </source>
</evidence>
<organism evidence="7 8">
    <name type="scientific">Achromobacter ruhlandii</name>
    <dbReference type="NCBI Taxonomy" id="72557"/>
    <lineage>
        <taxon>Bacteria</taxon>
        <taxon>Pseudomonadati</taxon>
        <taxon>Pseudomonadota</taxon>
        <taxon>Betaproteobacteria</taxon>
        <taxon>Burkholderiales</taxon>
        <taxon>Alcaligenaceae</taxon>
        <taxon>Achromobacter</taxon>
    </lineage>
</organism>
<evidence type="ECO:0000256" key="4">
    <source>
        <dbReference type="ARBA" id="ARBA00023026"/>
    </source>
</evidence>
<sequence>MDRAYANAMKRYGTGSDLQKAAQAVTGALTALAGDNLAGALGSGAAPYLATEIKRRIGEDNPAANAMAHAVLGAVTAQLNGQSPLAGGLGAGGGELAARVVARQLFPGKYPDALSETEKQQVSALSQLAAGIAGGLATGDTAGGVTGAQAGRNAVENNFLDVAELEDFAHRAKVGTGEERKKVIRDMVDTNVRQQDEIREVCTTSPQQCQQRYGYLLDEWELFDDTIKGLAKDQSLPNDFRDYMPAVYMSDVDAGGVVAEHGWTKRFEALGFDADTARVMAATLPAVVSSVGGGKGSKGAGGGFARKSTVTPKSEAGRVSRGNKSEIIPIERKFRTDYQELIRNAESISTAKSGKQFTAPRDLNEQILWNKVKESPAYGQALMDMNNDKNFPKDAGFQKMQMTHELPDGSNITIHYQYNSISEKAYDIKITTPKRSEFQPGVSIRDERK</sequence>
<gene>
    <name evidence="7" type="ORF">LMG7053_04129</name>
</gene>
<keyword evidence="2" id="KW-0800">Toxin</keyword>
<evidence type="ECO:0000313" key="8">
    <source>
        <dbReference type="Proteomes" id="UP000494161"/>
    </source>
</evidence>
<evidence type="ECO:0000256" key="2">
    <source>
        <dbReference type="ARBA" id="ARBA00022656"/>
    </source>
</evidence>
<dbReference type="Pfam" id="PF04829">
    <property type="entry name" value="PT-VENN"/>
    <property type="match status" value="1"/>
</dbReference>
<keyword evidence="8" id="KW-1185">Reference proteome</keyword>
<keyword evidence="3" id="KW-1266">Target cell cytoplasm</keyword>
<reference evidence="7 8" key="1">
    <citation type="submission" date="2020-04" db="EMBL/GenBank/DDBJ databases">
        <authorList>
            <person name="De Canck E."/>
        </authorList>
    </citation>
    <scope>NUCLEOTIDE SEQUENCE [LARGE SCALE GENOMIC DNA]</scope>
    <source>
        <strain evidence="7 8">LMG 7053</strain>
    </source>
</reference>
<comment type="caution">
    <text evidence="7">The sequence shown here is derived from an EMBL/GenBank/DDBJ whole genome shotgun (WGS) entry which is preliminary data.</text>
</comment>
<evidence type="ECO:0000259" key="6">
    <source>
        <dbReference type="Pfam" id="PF04829"/>
    </source>
</evidence>
<evidence type="ECO:0000256" key="5">
    <source>
        <dbReference type="SAM" id="MobiDB-lite"/>
    </source>
</evidence>
<dbReference type="InterPro" id="IPR006914">
    <property type="entry name" value="VENN_dom"/>
</dbReference>
<protein>
    <recommendedName>
        <fullName evidence="6">VENN motif-containing domain-containing protein</fullName>
    </recommendedName>
</protein>